<proteinExistence type="predicted"/>
<evidence type="ECO:0000259" key="1">
    <source>
        <dbReference type="Pfam" id="PF12867"/>
    </source>
</evidence>
<evidence type="ECO:0000313" key="2">
    <source>
        <dbReference type="EMBL" id="TBL75979.1"/>
    </source>
</evidence>
<name>A0A4Q9DQY0_9BACL</name>
<keyword evidence="3" id="KW-1185">Reference proteome</keyword>
<dbReference type="EMBL" id="SIRE01000015">
    <property type="protein sequence ID" value="TBL75979.1"/>
    <property type="molecule type" value="Genomic_DNA"/>
</dbReference>
<protein>
    <submittedName>
        <fullName evidence="2">Putative metal-dependent hydrolase</fullName>
    </submittedName>
</protein>
<gene>
    <name evidence="2" type="ORF">EYB31_20675</name>
</gene>
<dbReference type="GO" id="GO:0016787">
    <property type="term" value="F:hydrolase activity"/>
    <property type="evidence" value="ECO:0007669"/>
    <property type="project" value="UniProtKB-KW"/>
</dbReference>
<dbReference type="OrthoDB" id="9796039at2"/>
<sequence length="174" mass="20373">MDHLRFPIGRFEPIPHPTFEQRTGCIDEIRELVPTLRNVLGGLHSEQLYTPYRPQGWTVQQVVHHLADNDMNAYLRFKRGLTEDNPLISTYREDLWAELDDYKDVPPETSLLLLEALHNRFVILLRSLNPSDFSKTITTQLLGSITLDIALQRFVWHHRHHVAQITSLKDRMGW</sequence>
<dbReference type="AlphaFoldDB" id="A0A4Q9DQY0"/>
<dbReference type="Proteomes" id="UP000293142">
    <property type="component" value="Unassembled WGS sequence"/>
</dbReference>
<dbReference type="RefSeq" id="WP_131015325.1">
    <property type="nucleotide sequence ID" value="NZ_SIRE01000015.1"/>
</dbReference>
<comment type="caution">
    <text evidence="2">The sequence shown here is derived from an EMBL/GenBank/DDBJ whole genome shotgun (WGS) entry which is preliminary data.</text>
</comment>
<dbReference type="InterPro" id="IPR034660">
    <property type="entry name" value="DinB/YfiT-like"/>
</dbReference>
<organism evidence="2 3">
    <name type="scientific">Paenibacillus thalictri</name>
    <dbReference type="NCBI Taxonomy" id="2527873"/>
    <lineage>
        <taxon>Bacteria</taxon>
        <taxon>Bacillati</taxon>
        <taxon>Bacillota</taxon>
        <taxon>Bacilli</taxon>
        <taxon>Bacillales</taxon>
        <taxon>Paenibacillaceae</taxon>
        <taxon>Paenibacillus</taxon>
    </lineage>
</organism>
<evidence type="ECO:0000313" key="3">
    <source>
        <dbReference type="Proteomes" id="UP000293142"/>
    </source>
</evidence>
<accession>A0A4Q9DQY0</accession>
<dbReference type="Pfam" id="PF12867">
    <property type="entry name" value="DinB_2"/>
    <property type="match status" value="1"/>
</dbReference>
<dbReference type="NCBIfam" id="NF009807">
    <property type="entry name" value="PRK13291.1"/>
    <property type="match status" value="1"/>
</dbReference>
<feature type="domain" description="DinB-like" evidence="1">
    <location>
        <begin position="36"/>
        <end position="165"/>
    </location>
</feature>
<dbReference type="SUPFAM" id="SSF109854">
    <property type="entry name" value="DinB/YfiT-like putative metalloenzymes"/>
    <property type="match status" value="1"/>
</dbReference>
<dbReference type="InterPro" id="IPR024775">
    <property type="entry name" value="DinB-like"/>
</dbReference>
<reference evidence="2 3" key="1">
    <citation type="submission" date="2019-02" db="EMBL/GenBank/DDBJ databases">
        <title>Paenibacillus sp. nov., isolated from surface-sterilized tissue of Thalictrum simplex L.</title>
        <authorList>
            <person name="Tuo L."/>
        </authorList>
    </citation>
    <scope>NUCLEOTIDE SEQUENCE [LARGE SCALE GENOMIC DNA]</scope>
    <source>
        <strain evidence="2 3">N2SHLJ1</strain>
    </source>
</reference>
<keyword evidence="2" id="KW-0378">Hydrolase</keyword>
<dbReference type="Gene3D" id="1.20.120.450">
    <property type="entry name" value="dinb family like domain"/>
    <property type="match status" value="1"/>
</dbReference>